<keyword evidence="2" id="KW-1185">Reference proteome</keyword>
<accession>A0A8J3TLR4</accession>
<dbReference type="EMBL" id="BOON01000030">
    <property type="protein sequence ID" value="GII23655.1"/>
    <property type="molecule type" value="Genomic_DNA"/>
</dbReference>
<proteinExistence type="predicted"/>
<comment type="caution">
    <text evidence="1">The sequence shown here is derived from an EMBL/GenBank/DDBJ whole genome shotgun (WGS) entry which is preliminary data.</text>
</comment>
<evidence type="ECO:0000313" key="2">
    <source>
        <dbReference type="Proteomes" id="UP000599074"/>
    </source>
</evidence>
<organism evidence="1 2">
    <name type="scientific">Planosporangium mesophilum</name>
    <dbReference type="NCBI Taxonomy" id="689768"/>
    <lineage>
        <taxon>Bacteria</taxon>
        <taxon>Bacillati</taxon>
        <taxon>Actinomycetota</taxon>
        <taxon>Actinomycetes</taxon>
        <taxon>Micromonosporales</taxon>
        <taxon>Micromonosporaceae</taxon>
        <taxon>Planosporangium</taxon>
    </lineage>
</organism>
<dbReference type="RefSeq" id="WP_168116339.1">
    <property type="nucleotide sequence ID" value="NZ_BOON01000030.1"/>
</dbReference>
<gene>
    <name evidence="1" type="ORF">Pme01_32520</name>
</gene>
<dbReference type="Proteomes" id="UP000599074">
    <property type="component" value="Unassembled WGS sequence"/>
</dbReference>
<dbReference type="AlphaFoldDB" id="A0A8J3TLR4"/>
<evidence type="ECO:0000313" key="1">
    <source>
        <dbReference type="EMBL" id="GII23655.1"/>
    </source>
</evidence>
<protein>
    <submittedName>
        <fullName evidence="1">Uncharacterized protein</fullName>
    </submittedName>
</protein>
<reference evidence="1" key="1">
    <citation type="submission" date="2021-01" db="EMBL/GenBank/DDBJ databases">
        <title>Whole genome shotgun sequence of Planosporangium mesophilum NBRC 109066.</title>
        <authorList>
            <person name="Komaki H."/>
            <person name="Tamura T."/>
        </authorList>
    </citation>
    <scope>NUCLEOTIDE SEQUENCE</scope>
    <source>
        <strain evidence="1">NBRC 109066</strain>
    </source>
</reference>
<name>A0A8J3TLR4_9ACTN</name>
<sequence length="118" mass="13000">MSELRTYAAGLLQYAKDGSLGGVEILVEYQLPLTSMRVDAVLAGVHPKTGRDSYVVIELKQWSAASSFDGSDRLLNVEHTPRPRLHPGLQIAGHYAVMWLRERGNCLGKVGSVISEHR</sequence>